<dbReference type="EMBL" id="JBBHLL010000523">
    <property type="protein sequence ID" value="KAK7801075.1"/>
    <property type="molecule type" value="Genomic_DNA"/>
</dbReference>
<protein>
    <submittedName>
        <fullName evidence="1">Uncharacterized protein</fullName>
    </submittedName>
</protein>
<sequence>VSNVRCSWWSREVERPGKFQKLFCAAPGFIFSLEWVTHISSGGGGNYIKYANAMKGWFSICRDNAKNTLYLEMSSNRTLKTGSMLLLFTRFPVSGAAEGIRNWSSTALTDPVPYLNCHWIVTNQSWCNLGLSSSRKVSKVDVKNLEWWEHTL</sequence>
<keyword evidence="2" id="KW-1185">Reference proteome</keyword>
<dbReference type="AlphaFoldDB" id="A0AAW0HHN5"/>
<organism evidence="1 2">
    <name type="scientific">Myodes glareolus</name>
    <name type="common">Bank vole</name>
    <name type="synonym">Clethrionomys glareolus</name>
    <dbReference type="NCBI Taxonomy" id="447135"/>
    <lineage>
        <taxon>Eukaryota</taxon>
        <taxon>Metazoa</taxon>
        <taxon>Chordata</taxon>
        <taxon>Craniata</taxon>
        <taxon>Vertebrata</taxon>
        <taxon>Euteleostomi</taxon>
        <taxon>Mammalia</taxon>
        <taxon>Eutheria</taxon>
        <taxon>Euarchontoglires</taxon>
        <taxon>Glires</taxon>
        <taxon>Rodentia</taxon>
        <taxon>Myomorpha</taxon>
        <taxon>Muroidea</taxon>
        <taxon>Cricetidae</taxon>
        <taxon>Arvicolinae</taxon>
        <taxon>Myodes</taxon>
    </lineage>
</organism>
<dbReference type="SUPFAM" id="SSF48726">
    <property type="entry name" value="Immunoglobulin"/>
    <property type="match status" value="1"/>
</dbReference>
<evidence type="ECO:0000313" key="2">
    <source>
        <dbReference type="Proteomes" id="UP001488838"/>
    </source>
</evidence>
<dbReference type="InterPro" id="IPR013783">
    <property type="entry name" value="Ig-like_fold"/>
</dbReference>
<reference evidence="1 2" key="1">
    <citation type="journal article" date="2023" name="bioRxiv">
        <title>Conserved and derived expression patterns and positive selection on dental genes reveal complex evolutionary context of ever-growing rodent molars.</title>
        <authorList>
            <person name="Calamari Z.T."/>
            <person name="Song A."/>
            <person name="Cohen E."/>
            <person name="Akter M."/>
            <person name="Roy R.D."/>
            <person name="Hallikas O."/>
            <person name="Christensen M.M."/>
            <person name="Li P."/>
            <person name="Marangoni P."/>
            <person name="Jernvall J."/>
            <person name="Klein O.D."/>
        </authorList>
    </citation>
    <scope>NUCLEOTIDE SEQUENCE [LARGE SCALE GENOMIC DNA]</scope>
    <source>
        <strain evidence="1">V071</strain>
    </source>
</reference>
<dbReference type="Gene3D" id="2.60.40.10">
    <property type="entry name" value="Immunoglobulins"/>
    <property type="match status" value="1"/>
</dbReference>
<gene>
    <name evidence="1" type="ORF">U0070_006410</name>
</gene>
<dbReference type="Proteomes" id="UP001488838">
    <property type="component" value="Unassembled WGS sequence"/>
</dbReference>
<dbReference type="InterPro" id="IPR036179">
    <property type="entry name" value="Ig-like_dom_sf"/>
</dbReference>
<feature type="non-terminal residue" evidence="1">
    <location>
        <position position="1"/>
    </location>
</feature>
<evidence type="ECO:0000313" key="1">
    <source>
        <dbReference type="EMBL" id="KAK7801075.1"/>
    </source>
</evidence>
<accession>A0AAW0HHN5</accession>
<name>A0AAW0HHN5_MYOGA</name>
<comment type="caution">
    <text evidence="1">The sequence shown here is derived from an EMBL/GenBank/DDBJ whole genome shotgun (WGS) entry which is preliminary data.</text>
</comment>
<proteinExistence type="predicted"/>